<keyword evidence="2" id="KW-1185">Reference proteome</keyword>
<gene>
    <name evidence="1" type="ORF">AWL63_12455</name>
</gene>
<dbReference type="KEGG" id="span:AWL63_12455"/>
<dbReference type="EMBL" id="CP014168">
    <property type="protein sequence ID" value="AOH84661.1"/>
    <property type="molecule type" value="Genomic_DNA"/>
</dbReference>
<dbReference type="RefSeq" id="WP_069205212.1">
    <property type="nucleotide sequence ID" value="NZ_CP014168.1"/>
</dbReference>
<dbReference type="Pfam" id="PF04325">
    <property type="entry name" value="DUF465"/>
    <property type="match status" value="1"/>
</dbReference>
<evidence type="ECO:0000313" key="1">
    <source>
        <dbReference type="EMBL" id="AOH84661.1"/>
    </source>
</evidence>
<evidence type="ECO:0008006" key="3">
    <source>
        <dbReference type="Google" id="ProtNLM"/>
    </source>
</evidence>
<dbReference type="InterPro" id="IPR038444">
    <property type="entry name" value="DUF465_sf"/>
</dbReference>
<dbReference type="InterPro" id="IPR007420">
    <property type="entry name" value="DUF465"/>
</dbReference>
<organism evidence="1 2">
    <name type="scientific">Sphingomonas panacis</name>
    <dbReference type="NCBI Taxonomy" id="1560345"/>
    <lineage>
        <taxon>Bacteria</taxon>
        <taxon>Pseudomonadati</taxon>
        <taxon>Pseudomonadota</taxon>
        <taxon>Alphaproteobacteria</taxon>
        <taxon>Sphingomonadales</taxon>
        <taxon>Sphingomonadaceae</taxon>
        <taxon>Sphingomonas</taxon>
    </lineage>
</organism>
<protein>
    <recommendedName>
        <fullName evidence="3">DUF465 domain-containing protein</fullName>
    </recommendedName>
</protein>
<accession>A0A1B3ZB63</accession>
<proteinExistence type="predicted"/>
<name>A0A1B3ZB63_9SPHN</name>
<sequence>MDGAQIAKRLEVVRVEHRDLDAALSALIAGGAADQMQLARLKKRKLRLRDEIVSLEDQLIPDIIA</sequence>
<dbReference type="STRING" id="1560345.AWL63_12455"/>
<reference evidence="1 2" key="1">
    <citation type="submission" date="2016-01" db="EMBL/GenBank/DDBJ databases">
        <title>Complete genome and mega plasmid sequence of Sphingomonas panacis DCY99 elicits systemic resistance in rice to Xanthomonas oryzae.</title>
        <authorList>
            <person name="Kim Y.J."/>
            <person name="Yang D.C."/>
            <person name="Sing P."/>
        </authorList>
    </citation>
    <scope>NUCLEOTIDE SEQUENCE [LARGE SCALE GENOMIC DNA]</scope>
    <source>
        <strain evidence="1 2">DCY99</strain>
    </source>
</reference>
<dbReference type="Proteomes" id="UP000094256">
    <property type="component" value="Chromosome"/>
</dbReference>
<evidence type="ECO:0000313" key="2">
    <source>
        <dbReference type="Proteomes" id="UP000094256"/>
    </source>
</evidence>
<dbReference type="Gene3D" id="6.10.280.50">
    <property type="match status" value="1"/>
</dbReference>
<dbReference type="AlphaFoldDB" id="A0A1B3ZB63"/>